<gene>
    <name evidence="1" type="ORF">NGRA_1210</name>
</gene>
<dbReference type="OrthoDB" id="2194416at2759"/>
<comment type="caution">
    <text evidence="1">The sequence shown here is derived from an EMBL/GenBank/DDBJ whole genome shotgun (WGS) entry which is preliminary data.</text>
</comment>
<evidence type="ECO:0000313" key="2">
    <source>
        <dbReference type="Proteomes" id="UP000740883"/>
    </source>
</evidence>
<dbReference type="PANTHER" id="PTHR35450:SF2">
    <property type="entry name" value="REVERSE TRANSCRIPTASE DOMAIN-CONTAINING PROTEIN"/>
    <property type="match status" value="1"/>
</dbReference>
<reference evidence="1 2" key="1">
    <citation type="journal article" date="2020" name="Genome Biol. Evol.">
        <title>Comparative genomics of strictly vertically transmitted, feminizing microsporidia endosymbionts of amphipod crustaceans.</title>
        <authorList>
            <person name="Cormier A."/>
            <person name="Chebbi M.A."/>
            <person name="Giraud I."/>
            <person name="Wattier R."/>
            <person name="Teixeira M."/>
            <person name="Gilbert C."/>
            <person name="Rigaud T."/>
            <person name="Cordaux R."/>
        </authorList>
    </citation>
    <scope>NUCLEOTIDE SEQUENCE [LARGE SCALE GENOMIC DNA]</scope>
    <source>
        <strain evidence="1 2">Ou3-Ou53</strain>
    </source>
</reference>
<protein>
    <submittedName>
        <fullName evidence="1">Uncharacterized protein</fullName>
    </submittedName>
</protein>
<keyword evidence="2" id="KW-1185">Reference proteome</keyword>
<dbReference type="PANTHER" id="PTHR35450">
    <property type="entry name" value="REVERSE TRANSCRIPTASE DOMAIN-CONTAINING PROTEIN"/>
    <property type="match status" value="1"/>
</dbReference>
<dbReference type="EMBL" id="SBJO01000070">
    <property type="protein sequence ID" value="KAF9763520.1"/>
    <property type="molecule type" value="Genomic_DNA"/>
</dbReference>
<accession>A0A9P6KZT1</accession>
<dbReference type="AlphaFoldDB" id="A0A9P6KZT1"/>
<organism evidence="1 2">
    <name type="scientific">Nosema granulosis</name>
    <dbReference type="NCBI Taxonomy" id="83296"/>
    <lineage>
        <taxon>Eukaryota</taxon>
        <taxon>Fungi</taxon>
        <taxon>Fungi incertae sedis</taxon>
        <taxon>Microsporidia</taxon>
        <taxon>Nosematidae</taxon>
        <taxon>Nosema</taxon>
    </lineage>
</organism>
<proteinExistence type="predicted"/>
<evidence type="ECO:0000313" key="1">
    <source>
        <dbReference type="EMBL" id="KAF9763520.1"/>
    </source>
</evidence>
<dbReference type="Proteomes" id="UP000740883">
    <property type="component" value="Unassembled WGS sequence"/>
</dbReference>
<sequence>MLEHDYMRRHNEAFRCIHLQLCLNYGFSRARKRRNHSLQEYVSNDREEIRVDSLIQIKHNKSDIVVLDKVKKKILIVEVGITCFDHLRSVEVEKKHKYDPLAKHYGALYG</sequence>
<name>A0A9P6KZT1_9MICR</name>